<dbReference type="InterPro" id="IPR001763">
    <property type="entry name" value="Rhodanese-like_dom"/>
</dbReference>
<dbReference type="NCBIfam" id="NF033788">
    <property type="entry name" value="HTH_metalloreg"/>
    <property type="match status" value="1"/>
</dbReference>
<sequence>MYVSPKIFGGTVSESRDQVFGELAVVGKAFASARRLEIIELLAQSEHSVDEIVKATGQGLSSVSAHLQILRGANLVRVRRMGTRQIYRLTDHDVAELHAALGAVAKRHSPDVKFALESYLGSGGLEVDEVSRAELLDLMRREDIALLDVRPHGEYSSGHIAGAISMPLEEVNERLGDIDPAVRIVTYCRGAYCVMAHDAVTLIHAMGREAVRLQDGMLEWRLAGLPVAVGHR</sequence>
<dbReference type="GO" id="GO:0003700">
    <property type="term" value="F:DNA-binding transcription factor activity"/>
    <property type="evidence" value="ECO:0007669"/>
    <property type="project" value="InterPro"/>
</dbReference>
<dbReference type="CDD" id="cd00158">
    <property type="entry name" value="RHOD"/>
    <property type="match status" value="1"/>
</dbReference>
<gene>
    <name evidence="6" type="ORF">HJG52_13450</name>
</gene>
<evidence type="ECO:0000259" key="4">
    <source>
        <dbReference type="PROSITE" id="PS50206"/>
    </source>
</evidence>
<dbReference type="PANTHER" id="PTHR43132">
    <property type="entry name" value="ARSENICAL RESISTANCE OPERON REPRESSOR ARSR-RELATED"/>
    <property type="match status" value="1"/>
</dbReference>
<dbReference type="CDD" id="cd00090">
    <property type="entry name" value="HTH_ARSR"/>
    <property type="match status" value="1"/>
</dbReference>
<dbReference type="InterPro" id="IPR036873">
    <property type="entry name" value="Rhodanese-like_dom_sf"/>
</dbReference>
<dbReference type="Proteomes" id="UP000588586">
    <property type="component" value="Unassembled WGS sequence"/>
</dbReference>
<dbReference type="InterPro" id="IPR036390">
    <property type="entry name" value="WH_DNA-bd_sf"/>
</dbReference>
<dbReference type="Pfam" id="PF00581">
    <property type="entry name" value="Rhodanese"/>
    <property type="match status" value="1"/>
</dbReference>
<dbReference type="GO" id="GO:0003677">
    <property type="term" value="F:DNA binding"/>
    <property type="evidence" value="ECO:0007669"/>
    <property type="project" value="UniProtKB-KW"/>
</dbReference>
<dbReference type="PROSITE" id="PS50987">
    <property type="entry name" value="HTH_ARSR_2"/>
    <property type="match status" value="1"/>
</dbReference>
<feature type="domain" description="Rhodanese" evidence="4">
    <location>
        <begin position="140"/>
        <end position="229"/>
    </location>
</feature>
<feature type="domain" description="HTH arsR-type" evidence="5">
    <location>
        <begin position="15"/>
        <end position="109"/>
    </location>
</feature>
<dbReference type="SMART" id="SM00418">
    <property type="entry name" value="HTH_ARSR"/>
    <property type="match status" value="1"/>
</dbReference>
<evidence type="ECO:0000256" key="3">
    <source>
        <dbReference type="ARBA" id="ARBA00023163"/>
    </source>
</evidence>
<proteinExistence type="predicted"/>
<keyword evidence="3" id="KW-0804">Transcription</keyword>
<dbReference type="SMART" id="SM00450">
    <property type="entry name" value="RHOD"/>
    <property type="match status" value="1"/>
</dbReference>
<evidence type="ECO:0000313" key="7">
    <source>
        <dbReference type="Proteomes" id="UP000588586"/>
    </source>
</evidence>
<dbReference type="PROSITE" id="PS50206">
    <property type="entry name" value="RHODANESE_3"/>
    <property type="match status" value="1"/>
</dbReference>
<dbReference type="Gene3D" id="1.10.10.10">
    <property type="entry name" value="Winged helix-like DNA-binding domain superfamily/Winged helix DNA-binding domain"/>
    <property type="match status" value="1"/>
</dbReference>
<evidence type="ECO:0000259" key="5">
    <source>
        <dbReference type="PROSITE" id="PS50987"/>
    </source>
</evidence>
<organism evidence="6 7">
    <name type="scientific">Knoellia koreensis</name>
    <dbReference type="NCBI Taxonomy" id="2730921"/>
    <lineage>
        <taxon>Bacteria</taxon>
        <taxon>Bacillati</taxon>
        <taxon>Actinomycetota</taxon>
        <taxon>Actinomycetes</taxon>
        <taxon>Micrococcales</taxon>
        <taxon>Intrasporangiaceae</taxon>
        <taxon>Knoellia</taxon>
    </lineage>
</organism>
<evidence type="ECO:0000313" key="6">
    <source>
        <dbReference type="EMBL" id="NNM47008.1"/>
    </source>
</evidence>
<dbReference type="InterPro" id="IPR036388">
    <property type="entry name" value="WH-like_DNA-bd_sf"/>
</dbReference>
<dbReference type="SUPFAM" id="SSF52821">
    <property type="entry name" value="Rhodanese/Cell cycle control phosphatase"/>
    <property type="match status" value="1"/>
</dbReference>
<reference evidence="6 7" key="1">
    <citation type="submission" date="2020-04" db="EMBL/GenBank/DDBJ databases">
        <title>Knoellia sp. isolate from air conditioner.</title>
        <authorList>
            <person name="Chea S."/>
            <person name="Kim D.-U."/>
        </authorList>
    </citation>
    <scope>NUCLEOTIDE SEQUENCE [LARGE SCALE GENOMIC DNA]</scope>
    <source>
        <strain evidence="6 7">DB2414S</strain>
    </source>
</reference>
<evidence type="ECO:0000256" key="2">
    <source>
        <dbReference type="ARBA" id="ARBA00023125"/>
    </source>
</evidence>
<protein>
    <submittedName>
        <fullName evidence="6">Metalloregulator ArsR/SmtB family transcription factor</fullName>
    </submittedName>
</protein>
<dbReference type="InterPro" id="IPR011991">
    <property type="entry name" value="ArsR-like_HTH"/>
</dbReference>
<keyword evidence="7" id="KW-1185">Reference proteome</keyword>
<dbReference type="AlphaFoldDB" id="A0A849HHW3"/>
<comment type="caution">
    <text evidence="6">The sequence shown here is derived from an EMBL/GenBank/DDBJ whole genome shotgun (WGS) entry which is preliminary data.</text>
</comment>
<name>A0A849HHW3_9MICO</name>
<dbReference type="InterPro" id="IPR001845">
    <property type="entry name" value="HTH_ArsR_DNA-bd_dom"/>
</dbReference>
<dbReference type="PANTHER" id="PTHR43132:SF8">
    <property type="entry name" value="HTH-TYPE TRANSCRIPTIONAL REGULATOR KMTR"/>
    <property type="match status" value="1"/>
</dbReference>
<keyword evidence="1" id="KW-0805">Transcription regulation</keyword>
<dbReference type="PRINTS" id="PR00778">
    <property type="entry name" value="HTHARSR"/>
</dbReference>
<dbReference type="Pfam" id="PF01022">
    <property type="entry name" value="HTH_5"/>
    <property type="match status" value="1"/>
</dbReference>
<accession>A0A849HHW3</accession>
<dbReference type="InterPro" id="IPR051011">
    <property type="entry name" value="Metal_resp_trans_reg"/>
</dbReference>
<dbReference type="Gene3D" id="3.40.250.10">
    <property type="entry name" value="Rhodanese-like domain"/>
    <property type="match status" value="1"/>
</dbReference>
<dbReference type="EMBL" id="JABEPQ010000002">
    <property type="protein sequence ID" value="NNM47008.1"/>
    <property type="molecule type" value="Genomic_DNA"/>
</dbReference>
<dbReference type="SUPFAM" id="SSF46785">
    <property type="entry name" value="Winged helix' DNA-binding domain"/>
    <property type="match status" value="1"/>
</dbReference>
<keyword evidence="2" id="KW-0238">DNA-binding</keyword>
<evidence type="ECO:0000256" key="1">
    <source>
        <dbReference type="ARBA" id="ARBA00023015"/>
    </source>
</evidence>